<keyword evidence="2" id="KW-0449">Lipoprotein</keyword>
<gene>
    <name evidence="3" type="primary">oprM_5</name>
    <name evidence="3" type="ORF">NCTC11429_04898</name>
</gene>
<dbReference type="Pfam" id="PF02321">
    <property type="entry name" value="OEP"/>
    <property type="match status" value="2"/>
</dbReference>
<keyword evidence="2" id="KW-1134">Transmembrane beta strand</keyword>
<dbReference type="Proteomes" id="UP000308196">
    <property type="component" value="Chromosome"/>
</dbReference>
<dbReference type="Gene3D" id="1.20.1600.10">
    <property type="entry name" value="Outer membrane efflux proteins (OEP)"/>
    <property type="match status" value="1"/>
</dbReference>
<dbReference type="STRING" id="1123265.GCA_000686625_00235"/>
<keyword evidence="2" id="KW-0472">Membrane</keyword>
<reference evidence="3 4" key="1">
    <citation type="submission" date="2019-05" db="EMBL/GenBank/DDBJ databases">
        <authorList>
            <consortium name="Pathogen Informatics"/>
        </authorList>
    </citation>
    <scope>NUCLEOTIDE SEQUENCE [LARGE SCALE GENOMIC DNA]</scope>
    <source>
        <strain evidence="3 4">NCTC11429</strain>
    </source>
</reference>
<dbReference type="PANTHER" id="PTHR30203">
    <property type="entry name" value="OUTER MEMBRANE CATION EFFLUX PROTEIN"/>
    <property type="match status" value="1"/>
</dbReference>
<dbReference type="InterPro" id="IPR010131">
    <property type="entry name" value="MdtP/NodT-like"/>
</dbReference>
<dbReference type="GO" id="GO:0015562">
    <property type="term" value="F:efflux transmembrane transporter activity"/>
    <property type="evidence" value="ECO:0007669"/>
    <property type="project" value="InterPro"/>
</dbReference>
<feature type="chain" id="PRO_5020836353" evidence="2">
    <location>
        <begin position="26"/>
        <end position="481"/>
    </location>
</feature>
<evidence type="ECO:0000313" key="3">
    <source>
        <dbReference type="EMBL" id="VTR53739.1"/>
    </source>
</evidence>
<dbReference type="Gene3D" id="2.20.200.10">
    <property type="entry name" value="Outer membrane efflux proteins (OEP)"/>
    <property type="match status" value="1"/>
</dbReference>
<evidence type="ECO:0000256" key="1">
    <source>
        <dbReference type="ARBA" id="ARBA00007613"/>
    </source>
</evidence>
<comment type="similarity">
    <text evidence="1 2">Belongs to the outer membrane factor (OMF) (TC 1.B.17) family.</text>
</comment>
<evidence type="ECO:0000313" key="4">
    <source>
        <dbReference type="Proteomes" id="UP000308196"/>
    </source>
</evidence>
<dbReference type="PANTHER" id="PTHR30203:SF33">
    <property type="entry name" value="BLR4455 PROTEIN"/>
    <property type="match status" value="1"/>
</dbReference>
<protein>
    <submittedName>
        <fullName evidence="3">Outer membrane protein oprM</fullName>
    </submittedName>
</protein>
<keyword evidence="2" id="KW-0732">Signal</keyword>
<organism evidence="3 4">
    <name type="scientific">Sphingobacterium thalpophilum</name>
    <dbReference type="NCBI Taxonomy" id="259"/>
    <lineage>
        <taxon>Bacteria</taxon>
        <taxon>Pseudomonadati</taxon>
        <taxon>Bacteroidota</taxon>
        <taxon>Sphingobacteriia</taxon>
        <taxon>Sphingobacteriales</taxon>
        <taxon>Sphingobacteriaceae</taxon>
        <taxon>Sphingobacterium</taxon>
    </lineage>
</organism>
<keyword evidence="2" id="KW-0812">Transmembrane</keyword>
<name>A0A4U9W4U9_9SPHI</name>
<dbReference type="RefSeq" id="WP_232048764.1">
    <property type="nucleotide sequence ID" value="NZ_LR590484.1"/>
</dbReference>
<dbReference type="NCBIfam" id="TIGR01845">
    <property type="entry name" value="outer_NodT"/>
    <property type="match status" value="1"/>
</dbReference>
<comment type="subcellular location">
    <subcellularLocation>
        <location evidence="2">Cell membrane</location>
        <topology evidence="2">Lipid-anchor</topology>
    </subcellularLocation>
</comment>
<dbReference type="AlphaFoldDB" id="A0A4U9W4U9"/>
<dbReference type="GeneID" id="78465462"/>
<dbReference type="GO" id="GO:0005886">
    <property type="term" value="C:plasma membrane"/>
    <property type="evidence" value="ECO:0007669"/>
    <property type="project" value="UniProtKB-SubCell"/>
</dbReference>
<dbReference type="EMBL" id="LR590484">
    <property type="protein sequence ID" value="VTR53739.1"/>
    <property type="molecule type" value="Genomic_DNA"/>
</dbReference>
<sequence length="481" mass="53195">MTTTKYMNRQAKLLAVSILSFVAWSCSTEKLVSNKQHAPSLPEQYRDQGAVPQAGNIGSIPWREFFKDPTLQSLIDSAIQHNLDMQLALKNIEAAQLSLKQAKASYLPAAQLQIRANSTNPSNNSMNGLSLGQFLGQHHVEDYTASVGLSWEADLWGKIKSQNAVALASYLQTEEARKLIQTQVVAQVAHGYYQLLMLYTLRDIANQNLQLSDTTLRIVKQQYEVGDISLLALEQVAAQRLSAAALIPDFEQQIRIQENAIQILSGKLPAQINIVKQLTDVRFPENLATGVPADLLSYRPDVKQAELAVTGSQAYQQYSKAKMYPSLIISAEAGVNAFKASNWFNIPASLFGAITGSITQPIFQRKELKTQYELARVEQEKNVMIFKQKVIAAAGEVSDALISIQKLKEKQQIALDRTNRLKEATKHANLLFETGMATYLEVITAQSNILQSELELAQVSKAELSAVVDLYRSLGGGWSNN</sequence>
<feature type="signal peptide" evidence="2">
    <location>
        <begin position="1"/>
        <end position="25"/>
    </location>
</feature>
<dbReference type="KEGG" id="stha:NCTC11429_04898"/>
<evidence type="ECO:0000256" key="2">
    <source>
        <dbReference type="RuleBase" id="RU362097"/>
    </source>
</evidence>
<proteinExistence type="inferred from homology"/>
<accession>A0A4U9W4U9</accession>
<keyword evidence="2" id="KW-0564">Palmitate</keyword>
<dbReference type="SUPFAM" id="SSF56954">
    <property type="entry name" value="Outer membrane efflux proteins (OEP)"/>
    <property type="match status" value="1"/>
</dbReference>
<dbReference type="InterPro" id="IPR003423">
    <property type="entry name" value="OMP_efflux"/>
</dbReference>